<evidence type="ECO:0000256" key="1">
    <source>
        <dbReference type="SAM" id="MobiDB-lite"/>
    </source>
</evidence>
<sequence length="457" mass="51808">MEKEPDSMATVQMKAEYAASEVYSTAGSEAPPELPNAEALLQSKPDVHDNDISKDQKDETEKKEEKVSEPSQPSESESENDSSFSDSDESNELNRVHIKLPLELDLSELANAILETNQKSRMNCVVERRRAEEFIDAPSKTMQLPFGVNLTTDPKRKRVTGERMAIFCESGVEPKQETQAEQIPQFMMPPPQRHPISFGPIPQQVPLTHMPYQMPPHMQQQQQLPQFAPPQFMIRQVPQPQQQQQPQHPPQPMMHQMPPNLPVPDQVMQAPRPEQPEVRIQLQRIPFPIRGDVSEPVQIREILTGRQMPNMSPQVQVQRIPLSVALQRAGITPDDLRNIQRMAEERIQQEFRHLAAEDSSNQSSGDSSDASEDEEEENDSQTESEQQPQILQIGRVPFARSLLQPVRIPVNMMQTETSEEPAPSNRPHFVQPRSVRSVDSVLTGQKRVKRCACDCSC</sequence>
<proteinExistence type="predicted"/>
<feature type="region of interest" description="Disordered" evidence="1">
    <location>
        <begin position="22"/>
        <end position="92"/>
    </location>
</feature>
<dbReference type="AlphaFoldDB" id="A0A9Q0S4I8"/>
<accession>A0A9Q0S4I8</accession>
<feature type="compositionally biased region" description="Low complexity" evidence="1">
    <location>
        <begin position="237"/>
        <end position="246"/>
    </location>
</feature>
<feature type="compositionally biased region" description="Basic and acidic residues" evidence="1">
    <location>
        <begin position="45"/>
        <end position="68"/>
    </location>
</feature>
<keyword evidence="3" id="KW-1185">Reference proteome</keyword>
<evidence type="ECO:0000313" key="2">
    <source>
        <dbReference type="EMBL" id="KAJ6643678.1"/>
    </source>
</evidence>
<organism evidence="2 3">
    <name type="scientific">Pseudolycoriella hygida</name>
    <dbReference type="NCBI Taxonomy" id="35572"/>
    <lineage>
        <taxon>Eukaryota</taxon>
        <taxon>Metazoa</taxon>
        <taxon>Ecdysozoa</taxon>
        <taxon>Arthropoda</taxon>
        <taxon>Hexapoda</taxon>
        <taxon>Insecta</taxon>
        <taxon>Pterygota</taxon>
        <taxon>Neoptera</taxon>
        <taxon>Endopterygota</taxon>
        <taxon>Diptera</taxon>
        <taxon>Nematocera</taxon>
        <taxon>Sciaroidea</taxon>
        <taxon>Sciaridae</taxon>
        <taxon>Pseudolycoriella</taxon>
    </lineage>
</organism>
<protein>
    <submittedName>
        <fullName evidence="2">Uncharacterized protein</fullName>
    </submittedName>
</protein>
<feature type="region of interest" description="Disordered" evidence="1">
    <location>
        <begin position="237"/>
        <end position="259"/>
    </location>
</feature>
<reference evidence="2" key="1">
    <citation type="submission" date="2022-07" db="EMBL/GenBank/DDBJ databases">
        <authorList>
            <person name="Trinca V."/>
            <person name="Uliana J.V.C."/>
            <person name="Torres T.T."/>
            <person name="Ward R.J."/>
            <person name="Monesi N."/>
        </authorList>
    </citation>
    <scope>NUCLEOTIDE SEQUENCE</scope>
    <source>
        <strain evidence="2">HSMRA1968</strain>
        <tissue evidence="2">Whole embryos</tissue>
    </source>
</reference>
<dbReference type="OrthoDB" id="8964374at2759"/>
<dbReference type="Proteomes" id="UP001151699">
    <property type="component" value="Chromosome B"/>
</dbReference>
<comment type="caution">
    <text evidence="2">The sequence shown here is derived from an EMBL/GenBank/DDBJ whole genome shotgun (WGS) entry which is preliminary data.</text>
</comment>
<dbReference type="EMBL" id="WJQU01000002">
    <property type="protein sequence ID" value="KAJ6643678.1"/>
    <property type="molecule type" value="Genomic_DNA"/>
</dbReference>
<feature type="compositionally biased region" description="Acidic residues" evidence="1">
    <location>
        <begin position="369"/>
        <end position="382"/>
    </location>
</feature>
<gene>
    <name evidence="2" type="ORF">Bhyg_08642</name>
</gene>
<feature type="compositionally biased region" description="Low complexity" evidence="1">
    <location>
        <begin position="357"/>
        <end position="368"/>
    </location>
</feature>
<feature type="region of interest" description="Disordered" evidence="1">
    <location>
        <begin position="354"/>
        <end position="390"/>
    </location>
</feature>
<evidence type="ECO:0000313" key="3">
    <source>
        <dbReference type="Proteomes" id="UP001151699"/>
    </source>
</evidence>
<name>A0A9Q0S4I8_9DIPT</name>
<feature type="compositionally biased region" description="Acidic residues" evidence="1">
    <location>
        <begin position="76"/>
        <end position="91"/>
    </location>
</feature>